<reference evidence="2 3" key="1">
    <citation type="submission" date="2024-01" db="EMBL/GenBank/DDBJ databases">
        <title>Hyphobacterium bacterium isolated from marine sediment.</title>
        <authorList>
            <person name="Zhao S."/>
        </authorList>
    </citation>
    <scope>NUCLEOTIDE SEQUENCE [LARGE SCALE GENOMIC DNA]</scope>
    <source>
        <strain evidence="2 3">Y60-23</strain>
    </source>
</reference>
<proteinExistence type="predicted"/>
<feature type="region of interest" description="Disordered" evidence="1">
    <location>
        <begin position="72"/>
        <end position="98"/>
    </location>
</feature>
<accession>A0ABU7LWI7</accession>
<comment type="caution">
    <text evidence="2">The sequence shown here is derived from an EMBL/GenBank/DDBJ whole genome shotgun (WGS) entry which is preliminary data.</text>
</comment>
<name>A0ABU7LWI7_9PROT</name>
<organism evidence="2 3">
    <name type="scientific">Hyphobacterium marinum</name>
    <dbReference type="NCBI Taxonomy" id="3116574"/>
    <lineage>
        <taxon>Bacteria</taxon>
        <taxon>Pseudomonadati</taxon>
        <taxon>Pseudomonadota</taxon>
        <taxon>Alphaproteobacteria</taxon>
        <taxon>Maricaulales</taxon>
        <taxon>Maricaulaceae</taxon>
        <taxon>Hyphobacterium</taxon>
    </lineage>
</organism>
<dbReference type="Proteomes" id="UP001310692">
    <property type="component" value="Unassembled WGS sequence"/>
</dbReference>
<sequence length="98" mass="10610">MKYWIVASALVLGACATTDDAATARARAAEQGTVSGVNESGERVRCEYIRETGTRFRTRVCRTEEEWSRIEENTDQVVEGAQGRTAPDTGPRPAGFGG</sequence>
<dbReference type="RefSeq" id="WP_330195185.1">
    <property type="nucleotide sequence ID" value="NZ_JAZDRO010000001.1"/>
</dbReference>
<gene>
    <name evidence="2" type="ORF">V0U35_03085</name>
</gene>
<dbReference type="EMBL" id="JAZDRO010000001">
    <property type="protein sequence ID" value="MEE2565652.1"/>
    <property type="molecule type" value="Genomic_DNA"/>
</dbReference>
<evidence type="ECO:0008006" key="4">
    <source>
        <dbReference type="Google" id="ProtNLM"/>
    </source>
</evidence>
<evidence type="ECO:0000313" key="2">
    <source>
        <dbReference type="EMBL" id="MEE2565652.1"/>
    </source>
</evidence>
<dbReference type="PROSITE" id="PS51257">
    <property type="entry name" value="PROKAR_LIPOPROTEIN"/>
    <property type="match status" value="1"/>
</dbReference>
<evidence type="ECO:0000256" key="1">
    <source>
        <dbReference type="SAM" id="MobiDB-lite"/>
    </source>
</evidence>
<keyword evidence="3" id="KW-1185">Reference proteome</keyword>
<protein>
    <recommendedName>
        <fullName evidence="4">Lipoprotein</fullName>
    </recommendedName>
</protein>
<evidence type="ECO:0000313" key="3">
    <source>
        <dbReference type="Proteomes" id="UP001310692"/>
    </source>
</evidence>